<protein>
    <submittedName>
        <fullName evidence="8">AFP-15</fullName>
    </submittedName>
</protein>
<proteinExistence type="evidence at transcript level"/>
<evidence type="ECO:0000256" key="6">
    <source>
        <dbReference type="ARBA" id="ARBA00023320"/>
    </source>
</evidence>
<evidence type="ECO:0000256" key="1">
    <source>
        <dbReference type="ARBA" id="ARBA00004613"/>
    </source>
</evidence>
<keyword evidence="7" id="KW-0732">Signal</keyword>
<keyword evidence="5" id="KW-0027">Amidation</keyword>
<feature type="signal peptide" evidence="7">
    <location>
        <begin position="1"/>
        <end position="22"/>
    </location>
</feature>
<keyword evidence="6" id="KW-0527">Neuropeptide</keyword>
<sequence length="84" mass="9609">MLSRLQLVVLALALCLLQVTTSQLSETFDRDERSPKQKFIRFGRAGSARFIRFGRSSPDLWDESKGSSEIDEMKRAGPRFIRFG</sequence>
<dbReference type="EMBL" id="MF737440">
    <property type="protein sequence ID" value="AUX13156.1"/>
    <property type="molecule type" value="mRNA"/>
</dbReference>
<evidence type="ECO:0000256" key="7">
    <source>
        <dbReference type="SAM" id="SignalP"/>
    </source>
</evidence>
<gene>
    <name evidence="8" type="primary">afp-15</name>
</gene>
<comment type="similarity">
    <text evidence="2">Belongs to the FARP (FMRFamide related peptide) family.</text>
</comment>
<comment type="subcellular location">
    <subcellularLocation>
        <location evidence="1">Secreted</location>
    </subcellularLocation>
</comment>
<evidence type="ECO:0000256" key="3">
    <source>
        <dbReference type="ARBA" id="ARBA00022525"/>
    </source>
</evidence>
<dbReference type="AlphaFoldDB" id="A0A2L0E710"/>
<dbReference type="InterPro" id="IPR002544">
    <property type="entry name" value="FMRFamid-related_peptide-like"/>
</dbReference>
<dbReference type="Pfam" id="PF01581">
    <property type="entry name" value="FARP"/>
    <property type="match status" value="3"/>
</dbReference>
<accession>A0A2L0E710</accession>
<name>A0A2L0E710_ASCSU</name>
<keyword evidence="4" id="KW-0165">Cleavage on pair of basic residues</keyword>
<feature type="chain" id="PRO_5014597248" evidence="7">
    <location>
        <begin position="23"/>
        <end position="84"/>
    </location>
</feature>
<evidence type="ECO:0000256" key="4">
    <source>
        <dbReference type="ARBA" id="ARBA00022685"/>
    </source>
</evidence>
<dbReference type="GO" id="GO:0007218">
    <property type="term" value="P:neuropeptide signaling pathway"/>
    <property type="evidence" value="ECO:0007669"/>
    <property type="project" value="UniProtKB-KW"/>
</dbReference>
<keyword evidence="3" id="KW-0964">Secreted</keyword>
<evidence type="ECO:0000256" key="5">
    <source>
        <dbReference type="ARBA" id="ARBA00022815"/>
    </source>
</evidence>
<reference evidence="8" key="1">
    <citation type="submission" date="2017-08" db="EMBL/GenBank/DDBJ databases">
        <title>Different Neuropeptides are Expressed in Two Sub-Classes of GABAergic RME Nerve Ring Motorneurons in Ascaris suum.</title>
        <authorList>
            <person name="Konop C.J."/>
            <person name="Knickelbine J.J."/>
            <person name="Viola I.R."/>
            <person name="Rogers C.B."/>
            <person name="Messinger L.A."/>
            <person name="Vestling M.M."/>
            <person name="Stretton A.O.W."/>
        </authorList>
    </citation>
    <scope>NUCLEOTIDE SEQUENCE</scope>
</reference>
<dbReference type="GO" id="GO:0005576">
    <property type="term" value="C:extracellular region"/>
    <property type="evidence" value="ECO:0007669"/>
    <property type="project" value="UniProtKB-SubCell"/>
</dbReference>
<evidence type="ECO:0000256" key="2">
    <source>
        <dbReference type="ARBA" id="ARBA00006356"/>
    </source>
</evidence>
<evidence type="ECO:0000313" key="8">
    <source>
        <dbReference type="EMBL" id="AUX13156.1"/>
    </source>
</evidence>
<organism evidence="8">
    <name type="scientific">Ascaris suum</name>
    <name type="common">Pig roundworm</name>
    <name type="synonym">Ascaris lumbricoides</name>
    <dbReference type="NCBI Taxonomy" id="6253"/>
    <lineage>
        <taxon>Eukaryota</taxon>
        <taxon>Metazoa</taxon>
        <taxon>Ecdysozoa</taxon>
        <taxon>Nematoda</taxon>
        <taxon>Chromadorea</taxon>
        <taxon>Rhabditida</taxon>
        <taxon>Spirurina</taxon>
        <taxon>Ascaridomorpha</taxon>
        <taxon>Ascaridoidea</taxon>
        <taxon>Ascarididae</taxon>
        <taxon>Ascaris</taxon>
    </lineage>
</organism>